<dbReference type="FunFam" id="3.40.50.300:FF:000221">
    <property type="entry name" value="Multidrug ABC transporter ATP-binding protein"/>
    <property type="match status" value="1"/>
</dbReference>
<keyword evidence="6 12" id="KW-0067">ATP-binding</keyword>
<evidence type="ECO:0000313" key="13">
    <source>
        <dbReference type="Proteomes" id="UP000019050"/>
    </source>
</evidence>
<keyword evidence="8 9" id="KW-0472">Membrane</keyword>
<dbReference type="Gene3D" id="1.20.1560.10">
    <property type="entry name" value="ABC transporter type 1, transmembrane domain"/>
    <property type="match status" value="1"/>
</dbReference>
<evidence type="ECO:0000256" key="3">
    <source>
        <dbReference type="ARBA" id="ARBA00022475"/>
    </source>
</evidence>
<feature type="domain" description="ABC transmembrane type-1" evidence="11">
    <location>
        <begin position="17"/>
        <end position="300"/>
    </location>
</feature>
<dbReference type="InterPro" id="IPR003439">
    <property type="entry name" value="ABC_transporter-like_ATP-bd"/>
</dbReference>
<evidence type="ECO:0000256" key="5">
    <source>
        <dbReference type="ARBA" id="ARBA00022741"/>
    </source>
</evidence>
<comment type="subcellular location">
    <subcellularLocation>
        <location evidence="1">Cell membrane</location>
        <topology evidence="1">Multi-pass membrane protein</topology>
    </subcellularLocation>
</comment>
<evidence type="ECO:0000256" key="6">
    <source>
        <dbReference type="ARBA" id="ARBA00022840"/>
    </source>
</evidence>
<evidence type="ECO:0000313" key="12">
    <source>
        <dbReference type="EMBL" id="ESK65166.1"/>
    </source>
</evidence>
<gene>
    <name evidence="12" type="ORF">GCWU000182_001327</name>
</gene>
<evidence type="ECO:0000256" key="1">
    <source>
        <dbReference type="ARBA" id="ARBA00004651"/>
    </source>
</evidence>
<dbReference type="SUPFAM" id="SSF52540">
    <property type="entry name" value="P-loop containing nucleoside triphosphate hydrolases"/>
    <property type="match status" value="1"/>
</dbReference>
<proteinExistence type="predicted"/>
<dbReference type="eggNOG" id="COG1132">
    <property type="taxonomic scope" value="Bacteria"/>
</dbReference>
<evidence type="ECO:0000256" key="4">
    <source>
        <dbReference type="ARBA" id="ARBA00022692"/>
    </source>
</evidence>
<dbReference type="STRING" id="592010.GCWU000182_001327"/>
<keyword evidence="7 9" id="KW-1133">Transmembrane helix</keyword>
<dbReference type="HOGENOM" id="CLU_000604_84_3_9"/>
<sequence length="581" mass="65066">MLAAMWQFIKRYPMTYLIILLSIIADYILLVIPTRVTQAIIDAMADHSLTGQSLALFIGILLVVSVAQYTSAYLWMSRLFSQSAFYIKEVKLNLYQKIISMRIQFFEKFRSGDMMTRFTSDVRGIEDFMGYGLMGFLLSAGTYFIIIPIMLSISWKVTLLALIPSSLILLPLVILTRRQEEAVTQQRDAVASLSNEVLEVIEGIRVTRAYGNKQESSQRFQAKTRDLASKAIRIMYYQAAFWRLSITIISLTAALVIGVGGLEMAAGHLTLGQVIALQLYSLSLAEPLWSLTDLIVVYQNAKVSHGKIQELLEASDDLASQGTQRLSDLEELSLADYSFRYQGASEDSLRHIHLRLKKGQTLGIVGKTGSGKTTLVRQFLCQYPIGQGEFLVNNQPISDFNRHDMEKLIGFVPQEHLLFSRTVRENILLGNPSASQKQVDVAVAIAAFSQDLERMSEGYDTLIGEKGVAISGGQKQRISIARAMIKEPELLILDDALSAVDARTERIIIENIQTLRAGKTNIITTHRLSAVEHADWIVVLDQGRIVEEGRAEDLMALGGWYAEQAWRQRLNEEVSEEEVMA</sequence>
<dbReference type="InterPro" id="IPR017871">
    <property type="entry name" value="ABC_transporter-like_CS"/>
</dbReference>
<reference evidence="12" key="1">
    <citation type="submission" date="2013-06" db="EMBL/GenBank/DDBJ databases">
        <authorList>
            <person name="Weinstock G."/>
            <person name="Sodergren E."/>
            <person name="Clifton S."/>
            <person name="Fulton L."/>
            <person name="Fulton B."/>
            <person name="Courtney L."/>
            <person name="Fronick C."/>
            <person name="Harrison M."/>
            <person name="Strong C."/>
            <person name="Farmer C."/>
            <person name="Delahaunty K."/>
            <person name="Markovic C."/>
            <person name="Hall O."/>
            <person name="Minx P."/>
            <person name="Tomlinson C."/>
            <person name="Mitreva M."/>
            <person name="Nelson J."/>
            <person name="Hou S."/>
            <person name="Wollam A."/>
            <person name="Pepin K.H."/>
            <person name="Johnson M."/>
            <person name="Bhonagiri V."/>
            <person name="Nash W.E."/>
            <person name="Warren W."/>
            <person name="Chinwalla A."/>
            <person name="Mardis E.R."/>
            <person name="Wilson R.K."/>
        </authorList>
    </citation>
    <scope>NUCLEOTIDE SEQUENCE [LARGE SCALE GENOMIC DNA]</scope>
    <source>
        <strain evidence="12">ATCC 49176</strain>
    </source>
</reference>
<dbReference type="GO" id="GO:0015421">
    <property type="term" value="F:ABC-type oligopeptide transporter activity"/>
    <property type="evidence" value="ECO:0007669"/>
    <property type="project" value="TreeGrafter"/>
</dbReference>
<dbReference type="OrthoDB" id="9770415at2"/>
<dbReference type="InterPro" id="IPR027417">
    <property type="entry name" value="P-loop_NTPase"/>
</dbReference>
<dbReference type="GO" id="GO:0016887">
    <property type="term" value="F:ATP hydrolysis activity"/>
    <property type="evidence" value="ECO:0007669"/>
    <property type="project" value="InterPro"/>
</dbReference>
<dbReference type="InterPro" id="IPR003593">
    <property type="entry name" value="AAA+_ATPase"/>
</dbReference>
<feature type="transmembrane region" description="Helical" evidence="9">
    <location>
        <begin position="128"/>
        <end position="151"/>
    </location>
</feature>
<dbReference type="PANTHER" id="PTHR43394">
    <property type="entry name" value="ATP-DEPENDENT PERMEASE MDL1, MITOCHONDRIAL"/>
    <property type="match status" value="1"/>
</dbReference>
<keyword evidence="3" id="KW-1003">Cell membrane</keyword>
<evidence type="ECO:0000259" key="10">
    <source>
        <dbReference type="PROSITE" id="PS50893"/>
    </source>
</evidence>
<dbReference type="PROSITE" id="PS50893">
    <property type="entry name" value="ABC_TRANSPORTER_2"/>
    <property type="match status" value="1"/>
</dbReference>
<dbReference type="EMBL" id="ACIN03000013">
    <property type="protein sequence ID" value="ESK65166.1"/>
    <property type="molecule type" value="Genomic_DNA"/>
</dbReference>
<dbReference type="RefSeq" id="WP_023391969.1">
    <property type="nucleotide sequence ID" value="NZ_KI535340.1"/>
</dbReference>
<dbReference type="Proteomes" id="UP000019050">
    <property type="component" value="Unassembled WGS sequence"/>
</dbReference>
<evidence type="ECO:0000256" key="9">
    <source>
        <dbReference type="SAM" id="Phobius"/>
    </source>
</evidence>
<dbReference type="InterPro" id="IPR039421">
    <property type="entry name" value="Type_1_exporter"/>
</dbReference>
<dbReference type="Gene3D" id="3.40.50.300">
    <property type="entry name" value="P-loop containing nucleotide triphosphate hydrolases"/>
    <property type="match status" value="1"/>
</dbReference>
<feature type="domain" description="ABC transporter" evidence="10">
    <location>
        <begin position="332"/>
        <end position="567"/>
    </location>
</feature>
<comment type="caution">
    <text evidence="12">The sequence shown here is derived from an EMBL/GenBank/DDBJ whole genome shotgun (WGS) entry which is preliminary data.</text>
</comment>
<feature type="transmembrane region" description="Helical" evidence="9">
    <location>
        <begin position="54"/>
        <end position="76"/>
    </location>
</feature>
<keyword evidence="4 9" id="KW-0812">Transmembrane</keyword>
<keyword evidence="13" id="KW-1185">Reference proteome</keyword>
<evidence type="ECO:0000256" key="2">
    <source>
        <dbReference type="ARBA" id="ARBA00022448"/>
    </source>
</evidence>
<dbReference type="InterPro" id="IPR036640">
    <property type="entry name" value="ABC1_TM_sf"/>
</dbReference>
<protein>
    <submittedName>
        <fullName evidence="12">ABC transporter, ATP-binding protein</fullName>
    </submittedName>
</protein>
<dbReference type="GO" id="GO:0005886">
    <property type="term" value="C:plasma membrane"/>
    <property type="evidence" value="ECO:0007669"/>
    <property type="project" value="UniProtKB-SubCell"/>
</dbReference>
<dbReference type="PROSITE" id="PS50929">
    <property type="entry name" value="ABC_TM1F"/>
    <property type="match status" value="1"/>
</dbReference>
<keyword evidence="5" id="KW-0547">Nucleotide-binding</keyword>
<dbReference type="SUPFAM" id="SSF90123">
    <property type="entry name" value="ABC transporter transmembrane region"/>
    <property type="match status" value="1"/>
</dbReference>
<dbReference type="Pfam" id="PF00005">
    <property type="entry name" value="ABC_tran"/>
    <property type="match status" value="1"/>
</dbReference>
<feature type="transmembrane region" description="Helical" evidence="9">
    <location>
        <begin position="157"/>
        <end position="175"/>
    </location>
</feature>
<evidence type="ECO:0000256" key="7">
    <source>
        <dbReference type="ARBA" id="ARBA00022989"/>
    </source>
</evidence>
<organism evidence="12 13">
    <name type="scientific">Abiotrophia defectiva ATCC 49176</name>
    <dbReference type="NCBI Taxonomy" id="592010"/>
    <lineage>
        <taxon>Bacteria</taxon>
        <taxon>Bacillati</taxon>
        <taxon>Bacillota</taxon>
        <taxon>Bacilli</taxon>
        <taxon>Lactobacillales</taxon>
        <taxon>Aerococcaceae</taxon>
        <taxon>Abiotrophia</taxon>
    </lineage>
</organism>
<feature type="transmembrane region" description="Helical" evidence="9">
    <location>
        <begin position="240"/>
        <end position="262"/>
    </location>
</feature>
<dbReference type="GO" id="GO:0005524">
    <property type="term" value="F:ATP binding"/>
    <property type="evidence" value="ECO:0007669"/>
    <property type="project" value="UniProtKB-KW"/>
</dbReference>
<evidence type="ECO:0000256" key="8">
    <source>
        <dbReference type="ARBA" id="ARBA00023136"/>
    </source>
</evidence>
<dbReference type="SMART" id="SM00382">
    <property type="entry name" value="AAA"/>
    <property type="match status" value="1"/>
</dbReference>
<dbReference type="PROSITE" id="PS00211">
    <property type="entry name" value="ABC_TRANSPORTER_1"/>
    <property type="match status" value="1"/>
</dbReference>
<evidence type="ECO:0000259" key="11">
    <source>
        <dbReference type="PROSITE" id="PS50929"/>
    </source>
</evidence>
<feature type="transmembrane region" description="Helical" evidence="9">
    <location>
        <begin position="12"/>
        <end position="34"/>
    </location>
</feature>
<dbReference type="InterPro" id="IPR011527">
    <property type="entry name" value="ABC1_TM_dom"/>
</dbReference>
<accession>W1Q2A4</accession>
<name>W1Q2A4_ABIDE</name>
<dbReference type="Pfam" id="PF00664">
    <property type="entry name" value="ABC_membrane"/>
    <property type="match status" value="1"/>
</dbReference>
<dbReference type="GeneID" id="84817833"/>
<dbReference type="AlphaFoldDB" id="W1Q2A4"/>
<keyword evidence="2" id="KW-0813">Transport</keyword>
<dbReference type="PANTHER" id="PTHR43394:SF1">
    <property type="entry name" value="ATP-BINDING CASSETTE SUB-FAMILY B MEMBER 10, MITOCHONDRIAL"/>
    <property type="match status" value="1"/>
</dbReference>